<feature type="chain" id="PRO_5038531321" evidence="1">
    <location>
        <begin position="21"/>
        <end position="330"/>
    </location>
</feature>
<feature type="signal peptide" evidence="1">
    <location>
        <begin position="1"/>
        <end position="20"/>
    </location>
</feature>
<dbReference type="EMBL" id="SLXV01000009">
    <property type="protein sequence ID" value="TCP69372.1"/>
    <property type="molecule type" value="Genomic_DNA"/>
</dbReference>
<dbReference type="Proteomes" id="UP000294746">
    <property type="component" value="Unassembled WGS sequence"/>
</dbReference>
<dbReference type="AlphaFoldDB" id="A0A4R2S0C3"/>
<sequence>MNLKKRWPYLILLVSAFAFAGCDIGTAPSENQIKVIDSPVDESSTSIKTVKEIVQLARVGKVINSDFSIRTEKATIIQKWGQPVEDPNYPDVLFYTKRKIEFSVNDQKKVNRISCDDPRLEQIPLTDVIQTMGNPMDEYTEDGKHVVYYQAGNYQIYFGFEVPDKKDSNNLRMTYYYIVPMYDINTQTDLATTILRSAKKGTLPYLPKDLGIGTSKKLLFELWGEPKDDSSGPVLMYEKYHTDISLGSVDKVVEITSYRPDYKKLKIDQVIKEIGKPTEINDTSKDAPNTAAATYTIKDQYGQENHLFFLHNTKTKQVIYVRLYRESKED</sequence>
<accession>A0A4R2S0C3</accession>
<gene>
    <name evidence="2" type="ORF">EDD57_10930</name>
</gene>
<keyword evidence="3" id="KW-1185">Reference proteome</keyword>
<evidence type="ECO:0000313" key="2">
    <source>
        <dbReference type="EMBL" id="TCP69372.1"/>
    </source>
</evidence>
<organism evidence="2 3">
    <name type="scientific">Baia soyae</name>
    <dbReference type="NCBI Taxonomy" id="1544746"/>
    <lineage>
        <taxon>Bacteria</taxon>
        <taxon>Bacillati</taxon>
        <taxon>Bacillota</taxon>
        <taxon>Bacilli</taxon>
        <taxon>Bacillales</taxon>
        <taxon>Thermoactinomycetaceae</taxon>
        <taxon>Baia</taxon>
    </lineage>
</organism>
<proteinExistence type="predicted"/>
<keyword evidence="1" id="KW-0732">Signal</keyword>
<dbReference type="Pfam" id="PF14172">
    <property type="entry name" value="DUF4309"/>
    <property type="match status" value="2"/>
</dbReference>
<reference evidence="2 3" key="1">
    <citation type="submission" date="2019-03" db="EMBL/GenBank/DDBJ databases">
        <title>Genomic Encyclopedia of Type Strains, Phase IV (KMG-IV): sequencing the most valuable type-strain genomes for metagenomic binning, comparative biology and taxonomic classification.</title>
        <authorList>
            <person name="Goeker M."/>
        </authorList>
    </citation>
    <scope>NUCLEOTIDE SEQUENCE [LARGE SCALE GENOMIC DNA]</scope>
    <source>
        <strain evidence="2 3">DSM 46831</strain>
    </source>
</reference>
<dbReference type="PROSITE" id="PS51257">
    <property type="entry name" value="PROKAR_LIPOPROTEIN"/>
    <property type="match status" value="1"/>
</dbReference>
<evidence type="ECO:0000256" key="1">
    <source>
        <dbReference type="SAM" id="SignalP"/>
    </source>
</evidence>
<name>A0A4R2S0C3_9BACL</name>
<protein>
    <submittedName>
        <fullName evidence="2">Uncharacterized protein DUF4309</fullName>
    </submittedName>
</protein>
<comment type="caution">
    <text evidence="2">The sequence shown here is derived from an EMBL/GenBank/DDBJ whole genome shotgun (WGS) entry which is preliminary data.</text>
</comment>
<dbReference type="InterPro" id="IPR025453">
    <property type="entry name" value="DUF4309"/>
</dbReference>
<evidence type="ECO:0000313" key="3">
    <source>
        <dbReference type="Proteomes" id="UP000294746"/>
    </source>
</evidence>
<dbReference type="RefSeq" id="WP_165873670.1">
    <property type="nucleotide sequence ID" value="NZ_SLXV01000009.1"/>
</dbReference>